<sequence>MRSDWLKRGPHRECILFFSGWGMDPTPFDGLEAAAHDVCLFHDYRQLAPIDLAPFAGYQRLHLIGWSMGVWVAAHLLADRPTAFASRTALGGTLTPIDQQRGIPSDNYAEMLDHFSQEVLDSFYRNMFDDDHQLARFLATRPQRDLPALREEMAAFRDAFTQAGPAADLYDHKIITSRDRIFSGRNQMRAWGKGCGTVHTWPHFPFYLLADWRELLPA</sequence>
<dbReference type="Proteomes" id="UP000006365">
    <property type="component" value="Chromosome"/>
</dbReference>
<dbReference type="EMBL" id="CP002364">
    <property type="protein sequence ID" value="ADW16785.1"/>
    <property type="molecule type" value="Genomic_DNA"/>
</dbReference>
<dbReference type="InterPro" id="IPR029058">
    <property type="entry name" value="AB_hydrolase_fold"/>
</dbReference>
<organism evidence="1 2">
    <name type="scientific">Desulfobulbus propionicus (strain ATCC 33891 / DSM 2032 / VKM B-1956 / 1pr3)</name>
    <dbReference type="NCBI Taxonomy" id="577650"/>
    <lineage>
        <taxon>Bacteria</taxon>
        <taxon>Pseudomonadati</taxon>
        <taxon>Thermodesulfobacteriota</taxon>
        <taxon>Desulfobulbia</taxon>
        <taxon>Desulfobulbales</taxon>
        <taxon>Desulfobulbaceae</taxon>
        <taxon>Desulfobulbus</taxon>
    </lineage>
</organism>
<keyword evidence="2" id="KW-1185">Reference proteome</keyword>
<protein>
    <submittedName>
        <fullName evidence="1">Uncharacterized protein</fullName>
    </submittedName>
</protein>
<dbReference type="Pfam" id="PF04301">
    <property type="entry name" value="BioG"/>
    <property type="match status" value="1"/>
</dbReference>
<dbReference type="Gene3D" id="3.40.50.1820">
    <property type="entry name" value="alpha/beta hydrolase"/>
    <property type="match status" value="1"/>
</dbReference>
<dbReference type="RefSeq" id="WP_015723330.1">
    <property type="nucleotide sequence ID" value="NC_014972.1"/>
</dbReference>
<dbReference type="KEGG" id="dpr:Despr_0609"/>
<proteinExistence type="predicted"/>
<dbReference type="SUPFAM" id="SSF53474">
    <property type="entry name" value="alpha/beta-Hydrolases"/>
    <property type="match status" value="1"/>
</dbReference>
<name>A0A7U3YJZ0_DESPD</name>
<dbReference type="InterPro" id="IPR007398">
    <property type="entry name" value="BioG"/>
</dbReference>
<gene>
    <name evidence="1" type="ordered locus">Despr_0609</name>
</gene>
<accession>A0A7U3YJZ0</accession>
<reference evidence="1 2" key="1">
    <citation type="journal article" date="2011" name="Stand. Genomic Sci.">
        <title>Complete genome sequence of Desulfobulbus propionicus type strain (1pr3).</title>
        <authorList>
            <person name="Pagani I."/>
            <person name="Lapidus A."/>
            <person name="Nolan M."/>
            <person name="Lucas S."/>
            <person name="Hammon N."/>
            <person name="Deshpande S."/>
            <person name="Cheng J.F."/>
            <person name="Chertkov O."/>
            <person name="Davenport K."/>
            <person name="Tapia R."/>
            <person name="Han C."/>
            <person name="Goodwin L."/>
            <person name="Pitluck S."/>
            <person name="Liolios K."/>
            <person name="Mavromatis K."/>
            <person name="Ivanova N."/>
            <person name="Mikhailova N."/>
            <person name="Pati A."/>
            <person name="Chen A."/>
            <person name="Palaniappan K."/>
            <person name="Land M."/>
            <person name="Hauser L."/>
            <person name="Chang Y.J."/>
            <person name="Jeffries C.D."/>
            <person name="Detter J.C."/>
            <person name="Brambilla E."/>
            <person name="Kannan K.P."/>
            <person name="Djao O.D."/>
            <person name="Rohde M."/>
            <person name="Pukall R."/>
            <person name="Spring S."/>
            <person name="Goker M."/>
            <person name="Sikorski J."/>
            <person name="Woyke T."/>
            <person name="Bristow J."/>
            <person name="Eisen J.A."/>
            <person name="Markowitz V."/>
            <person name="Hugenholtz P."/>
            <person name="Kyrpides N.C."/>
            <person name="Klenk H.P."/>
        </authorList>
    </citation>
    <scope>NUCLEOTIDE SEQUENCE [LARGE SCALE GENOMIC DNA]</scope>
    <source>
        <strain evidence="2">ATCC 33891 / DSM 2032 / 1pr3</strain>
    </source>
</reference>
<evidence type="ECO:0000313" key="1">
    <source>
        <dbReference type="EMBL" id="ADW16785.1"/>
    </source>
</evidence>
<dbReference type="AlphaFoldDB" id="A0A7U3YJZ0"/>
<evidence type="ECO:0000313" key="2">
    <source>
        <dbReference type="Proteomes" id="UP000006365"/>
    </source>
</evidence>